<gene>
    <name evidence="10" type="ORF">SAMN05878503_10188</name>
</gene>
<comment type="catalytic activity">
    <reaction evidence="1">
        <text>ATP + protein L-histidine = ADP + protein N-phospho-L-histidine.</text>
        <dbReference type="EC" id="2.7.13.3"/>
    </reaction>
</comment>
<evidence type="ECO:0000256" key="6">
    <source>
        <dbReference type="ARBA" id="ARBA00022777"/>
    </source>
</evidence>
<dbReference type="Pfam" id="PF07536">
    <property type="entry name" value="HWE_HK"/>
    <property type="match status" value="1"/>
</dbReference>
<dbReference type="GO" id="GO:0004673">
    <property type="term" value="F:protein histidine kinase activity"/>
    <property type="evidence" value="ECO:0007669"/>
    <property type="project" value="UniProtKB-EC"/>
</dbReference>
<evidence type="ECO:0000256" key="7">
    <source>
        <dbReference type="ARBA" id="ARBA00022840"/>
    </source>
</evidence>
<reference evidence="11" key="1">
    <citation type="submission" date="2017-08" db="EMBL/GenBank/DDBJ databases">
        <authorList>
            <person name="Varghese N."/>
            <person name="Submissions S."/>
        </authorList>
    </citation>
    <scope>NUCLEOTIDE SEQUENCE [LARGE SCALE GENOMIC DNA]</scope>
    <source>
        <strain evidence="11">JA234</strain>
    </source>
</reference>
<keyword evidence="7" id="KW-0067">ATP-binding</keyword>
<name>A0A285CIM9_9RHOB</name>
<keyword evidence="4" id="KW-0808">Transferase</keyword>
<evidence type="ECO:0000256" key="1">
    <source>
        <dbReference type="ARBA" id="ARBA00000085"/>
    </source>
</evidence>
<dbReference type="GO" id="GO:0005524">
    <property type="term" value="F:ATP binding"/>
    <property type="evidence" value="ECO:0007669"/>
    <property type="project" value="UniProtKB-KW"/>
</dbReference>
<dbReference type="EMBL" id="OAOQ01000001">
    <property type="protein sequence ID" value="SNX67454.1"/>
    <property type="molecule type" value="Genomic_DNA"/>
</dbReference>
<organism evidence="10 11">
    <name type="scientific">Cereibacter ovatus</name>
    <dbReference type="NCBI Taxonomy" id="439529"/>
    <lineage>
        <taxon>Bacteria</taxon>
        <taxon>Pseudomonadati</taxon>
        <taxon>Pseudomonadota</taxon>
        <taxon>Alphaproteobacteria</taxon>
        <taxon>Rhodobacterales</taxon>
        <taxon>Paracoccaceae</taxon>
        <taxon>Cereibacter</taxon>
    </lineage>
</organism>
<keyword evidence="3" id="KW-0597">Phosphoprotein</keyword>
<accession>A0A285CIM9</accession>
<proteinExistence type="predicted"/>
<protein>
    <recommendedName>
        <fullName evidence="2">histidine kinase</fullName>
        <ecNumber evidence="2">2.7.13.3</ecNumber>
    </recommendedName>
</protein>
<evidence type="ECO:0000256" key="2">
    <source>
        <dbReference type="ARBA" id="ARBA00012438"/>
    </source>
</evidence>
<dbReference type="AlphaFoldDB" id="A0A285CIM9"/>
<evidence type="ECO:0000313" key="10">
    <source>
        <dbReference type="EMBL" id="SNX67454.1"/>
    </source>
</evidence>
<keyword evidence="6 10" id="KW-0418">Kinase</keyword>
<evidence type="ECO:0000256" key="8">
    <source>
        <dbReference type="SAM" id="MobiDB-lite"/>
    </source>
</evidence>
<keyword evidence="11" id="KW-1185">Reference proteome</keyword>
<dbReference type="EC" id="2.7.13.3" evidence="2"/>
<dbReference type="Proteomes" id="UP000219467">
    <property type="component" value="Unassembled WGS sequence"/>
</dbReference>
<evidence type="ECO:0000256" key="4">
    <source>
        <dbReference type="ARBA" id="ARBA00022679"/>
    </source>
</evidence>
<evidence type="ECO:0000256" key="5">
    <source>
        <dbReference type="ARBA" id="ARBA00022741"/>
    </source>
</evidence>
<evidence type="ECO:0000313" key="11">
    <source>
        <dbReference type="Proteomes" id="UP000219467"/>
    </source>
</evidence>
<feature type="compositionally biased region" description="Basic and acidic residues" evidence="8">
    <location>
        <begin position="161"/>
        <end position="172"/>
    </location>
</feature>
<evidence type="ECO:0000256" key="3">
    <source>
        <dbReference type="ARBA" id="ARBA00022553"/>
    </source>
</evidence>
<feature type="domain" description="Signal transduction histidine kinase HWE region" evidence="9">
    <location>
        <begin position="93"/>
        <end position="138"/>
    </location>
</feature>
<feature type="region of interest" description="Disordered" evidence="8">
    <location>
        <begin position="145"/>
        <end position="188"/>
    </location>
</feature>
<sequence length="217" mass="24024">MAEFRGMAGNAIIGRSMSEVHPDLAGRMVGAIRRVFASGAPVLRQMLRGRTPLAPLRVCEFDRYRVHRAVGLNVAEMTRLPQLQADLRRIMRELQHRGKNMPSHVIALMNRARREQGNPQDILDTLAQRIRALVHIHNRELGPNLAARHSGGGIDRGLRRRAGDAARPRHAAECGGDARSWDGYSRTGDQRRQIRRRLAVRGACCGALVAGAARDSA</sequence>
<keyword evidence="5" id="KW-0547">Nucleotide-binding</keyword>
<dbReference type="InterPro" id="IPR011102">
    <property type="entry name" value="Sig_transdc_His_kinase_HWE"/>
</dbReference>
<evidence type="ECO:0000259" key="9">
    <source>
        <dbReference type="Pfam" id="PF07536"/>
    </source>
</evidence>